<dbReference type="Proteomes" id="UP000823561">
    <property type="component" value="Chromosome 2"/>
</dbReference>
<evidence type="ECO:0000313" key="4">
    <source>
        <dbReference type="Proteomes" id="UP000823561"/>
    </source>
</evidence>
<comment type="caution">
    <text evidence="3">The sequence shown here is derived from an EMBL/GenBank/DDBJ whole genome shotgun (WGS) entry which is preliminary data.</text>
</comment>
<dbReference type="GO" id="GO:0005634">
    <property type="term" value="C:nucleus"/>
    <property type="evidence" value="ECO:0007669"/>
    <property type="project" value="TreeGrafter"/>
</dbReference>
<sequence>MVWPCASKKRKARFTFSEVHILLDEVRKNRHIVVGKFNYGVPSSVKKRTWAEITARINEIGECEREVTEVIKKWSDMKCDTKRKVAGIRSRVTSLPKRRFLREFTPTENIICNILELDNKQGGQRPSNSSNGNGNSAAIGLGEEEDGPGEDDDDMDMDIAGMGSLHCSPEAGEGDRGVGTSALDSPSTMPPPFETSASTSVPSTSSMTTPPPPPLPGSKDDNTEGNSLFDSSGDTSFEMSFEMPFTEDSNQQADLEDDQANTSRLSTSTPTPTASASANNNNSNTSVGAVHRSETSLFPPPSSSSTVPPPPQPPTSAPSLSVRPADRDRAGGGSAVAVCGMDVSRAAVMSVEEQHMSNALLETVSRSLELLAESVQQLAETQQEFMSESLRLQRDTVQVLRDFASGAMTLMHDKLNGRPAL</sequence>
<feature type="compositionally biased region" description="Low complexity" evidence="1">
    <location>
        <begin position="266"/>
        <end position="286"/>
    </location>
</feature>
<protein>
    <recommendedName>
        <fullName evidence="2">Myb/SANT-like DNA-binding domain-containing protein</fullName>
    </recommendedName>
</protein>
<feature type="compositionally biased region" description="Acidic residues" evidence="1">
    <location>
        <begin position="142"/>
        <end position="157"/>
    </location>
</feature>
<dbReference type="PANTHER" id="PTHR23098">
    <property type="entry name" value="AGAP001331-PA-RELATED"/>
    <property type="match status" value="1"/>
</dbReference>
<gene>
    <name evidence="3" type="ORF">AALO_G00026130</name>
</gene>
<feature type="compositionally biased region" description="Polar residues" evidence="1">
    <location>
        <begin position="224"/>
        <end position="238"/>
    </location>
</feature>
<feature type="compositionally biased region" description="Low complexity" evidence="1">
    <location>
        <begin position="195"/>
        <end position="208"/>
    </location>
</feature>
<evidence type="ECO:0000256" key="1">
    <source>
        <dbReference type="SAM" id="MobiDB-lite"/>
    </source>
</evidence>
<proteinExistence type="predicted"/>
<evidence type="ECO:0000313" key="3">
    <source>
        <dbReference type="EMBL" id="KAG5284387.1"/>
    </source>
</evidence>
<feature type="region of interest" description="Disordered" evidence="1">
    <location>
        <begin position="121"/>
        <end position="333"/>
    </location>
</feature>
<dbReference type="PANTHER" id="PTHR23098:SF3">
    <property type="entry name" value="MYB-RELATED TRANSCRIPTION FACTOR, PARTNER OF PROFILIN"/>
    <property type="match status" value="1"/>
</dbReference>
<evidence type="ECO:0000259" key="2">
    <source>
        <dbReference type="Pfam" id="PF13873"/>
    </source>
</evidence>
<dbReference type="AlphaFoldDB" id="A0AAV6HDV7"/>
<name>A0AAV6HDV7_9TELE</name>
<feature type="domain" description="Myb/SANT-like DNA-binding" evidence="2">
    <location>
        <begin position="10"/>
        <end position="86"/>
    </location>
</feature>
<organism evidence="3 4">
    <name type="scientific">Alosa alosa</name>
    <name type="common">allis shad</name>
    <dbReference type="NCBI Taxonomy" id="278164"/>
    <lineage>
        <taxon>Eukaryota</taxon>
        <taxon>Metazoa</taxon>
        <taxon>Chordata</taxon>
        <taxon>Craniata</taxon>
        <taxon>Vertebrata</taxon>
        <taxon>Euteleostomi</taxon>
        <taxon>Actinopterygii</taxon>
        <taxon>Neopterygii</taxon>
        <taxon>Teleostei</taxon>
        <taxon>Clupei</taxon>
        <taxon>Clupeiformes</taxon>
        <taxon>Clupeoidei</taxon>
        <taxon>Clupeidae</taxon>
        <taxon>Alosa</taxon>
    </lineage>
</organism>
<accession>A0AAV6HDV7</accession>
<dbReference type="InterPro" id="IPR028002">
    <property type="entry name" value="Myb_DNA-bind_5"/>
</dbReference>
<keyword evidence="4" id="KW-1185">Reference proteome</keyword>
<reference evidence="3" key="1">
    <citation type="submission" date="2020-10" db="EMBL/GenBank/DDBJ databases">
        <title>Chromosome-scale genome assembly of the Allis shad, Alosa alosa.</title>
        <authorList>
            <person name="Margot Z."/>
            <person name="Christophe K."/>
            <person name="Cabau C."/>
            <person name="Louis A."/>
            <person name="Berthelot C."/>
            <person name="Parey E."/>
            <person name="Roest Crollius H."/>
            <person name="Montfort J."/>
            <person name="Robinson-Rechavi M."/>
            <person name="Bucao C."/>
            <person name="Bouchez O."/>
            <person name="Gislard M."/>
            <person name="Lluch J."/>
            <person name="Milhes M."/>
            <person name="Lampietro C."/>
            <person name="Lopez Roques C."/>
            <person name="Donnadieu C."/>
            <person name="Braasch I."/>
            <person name="Desvignes T."/>
            <person name="Postlethwait J."/>
            <person name="Bobe J."/>
            <person name="Guiguen Y."/>
        </authorList>
    </citation>
    <scope>NUCLEOTIDE SEQUENCE</scope>
    <source>
        <strain evidence="3">M-15738</strain>
        <tissue evidence="3">Blood</tissue>
    </source>
</reference>
<dbReference type="EMBL" id="JADWDJ010000002">
    <property type="protein sequence ID" value="KAG5284387.1"/>
    <property type="molecule type" value="Genomic_DNA"/>
</dbReference>
<feature type="compositionally biased region" description="Pro residues" evidence="1">
    <location>
        <begin position="298"/>
        <end position="316"/>
    </location>
</feature>
<dbReference type="Pfam" id="PF13873">
    <property type="entry name" value="Myb_DNA-bind_5"/>
    <property type="match status" value="1"/>
</dbReference>
<feature type="compositionally biased region" description="Low complexity" evidence="1">
    <location>
        <begin position="127"/>
        <end position="136"/>
    </location>
</feature>